<dbReference type="SUPFAM" id="SSF50249">
    <property type="entry name" value="Nucleic acid-binding proteins"/>
    <property type="match status" value="2"/>
</dbReference>
<dbReference type="AlphaFoldDB" id="A0A811SRC3"/>
<proteinExistence type="inferred from homology"/>
<evidence type="ECO:0000259" key="7">
    <source>
        <dbReference type="Pfam" id="PF08646"/>
    </source>
</evidence>
<evidence type="ECO:0000256" key="5">
    <source>
        <dbReference type="ARBA" id="ARBA00023125"/>
    </source>
</evidence>
<name>A0A811SRC3_9POAL</name>
<dbReference type="PANTHER" id="PTHR47165">
    <property type="entry name" value="OS03G0429900 PROTEIN"/>
    <property type="match status" value="1"/>
</dbReference>
<keyword evidence="3" id="KW-0863">Zinc-finger</keyword>
<evidence type="ECO:0000256" key="3">
    <source>
        <dbReference type="ARBA" id="ARBA00022771"/>
    </source>
</evidence>
<feature type="compositionally biased region" description="Basic and acidic residues" evidence="6">
    <location>
        <begin position="635"/>
        <end position="647"/>
    </location>
</feature>
<dbReference type="OrthoDB" id="692138at2759"/>
<organism evidence="8 9">
    <name type="scientific">Miscanthus lutarioriparius</name>
    <dbReference type="NCBI Taxonomy" id="422564"/>
    <lineage>
        <taxon>Eukaryota</taxon>
        <taxon>Viridiplantae</taxon>
        <taxon>Streptophyta</taxon>
        <taxon>Embryophyta</taxon>
        <taxon>Tracheophyta</taxon>
        <taxon>Spermatophyta</taxon>
        <taxon>Magnoliopsida</taxon>
        <taxon>Liliopsida</taxon>
        <taxon>Poales</taxon>
        <taxon>Poaceae</taxon>
        <taxon>PACMAD clade</taxon>
        <taxon>Panicoideae</taxon>
        <taxon>Andropogonodae</taxon>
        <taxon>Andropogoneae</taxon>
        <taxon>Saccharinae</taxon>
        <taxon>Miscanthus</taxon>
    </lineage>
</organism>
<comment type="similarity">
    <text evidence="1">Belongs to the replication factor A protein 1 family.</text>
</comment>
<gene>
    <name evidence="8" type="ORF">NCGR_LOCUS67962</name>
</gene>
<dbReference type="GO" id="GO:0003677">
    <property type="term" value="F:DNA binding"/>
    <property type="evidence" value="ECO:0007669"/>
    <property type="project" value="UniProtKB-KW"/>
</dbReference>
<evidence type="ECO:0000313" key="9">
    <source>
        <dbReference type="Proteomes" id="UP000604825"/>
    </source>
</evidence>
<keyword evidence="5" id="KW-0238">DNA-binding</keyword>
<dbReference type="Gene3D" id="2.40.50.140">
    <property type="entry name" value="Nucleic acid-binding proteins"/>
    <property type="match status" value="2"/>
</dbReference>
<dbReference type="PANTHER" id="PTHR47165:SF3">
    <property type="entry name" value="RETROTRANSPOSON-LIKE PROTEIN"/>
    <property type="match status" value="1"/>
</dbReference>
<dbReference type="Proteomes" id="UP000604825">
    <property type="component" value="Unassembled WGS sequence"/>
</dbReference>
<dbReference type="CDD" id="cd04476">
    <property type="entry name" value="RPA1_DBD_C"/>
    <property type="match status" value="1"/>
</dbReference>
<evidence type="ECO:0000256" key="1">
    <source>
        <dbReference type="ARBA" id="ARBA00005690"/>
    </source>
</evidence>
<dbReference type="InterPro" id="IPR013955">
    <property type="entry name" value="Rep_factor-A_C"/>
</dbReference>
<reference evidence="8" key="1">
    <citation type="submission" date="2020-10" db="EMBL/GenBank/DDBJ databases">
        <authorList>
            <person name="Han B."/>
            <person name="Lu T."/>
            <person name="Zhao Q."/>
            <person name="Huang X."/>
            <person name="Zhao Y."/>
        </authorList>
    </citation>
    <scope>NUCLEOTIDE SEQUENCE</scope>
</reference>
<dbReference type="CDD" id="cd04481">
    <property type="entry name" value="RPA1_DBD_B_like"/>
    <property type="match status" value="1"/>
</dbReference>
<accession>A0A811SRC3</accession>
<evidence type="ECO:0000256" key="6">
    <source>
        <dbReference type="SAM" id="MobiDB-lite"/>
    </source>
</evidence>
<protein>
    <recommendedName>
        <fullName evidence="7">Replication factor A C-terminal domain-containing protein</fullName>
    </recommendedName>
</protein>
<dbReference type="GO" id="GO:0008270">
    <property type="term" value="F:zinc ion binding"/>
    <property type="evidence" value="ECO:0007669"/>
    <property type="project" value="UniProtKB-KW"/>
</dbReference>
<evidence type="ECO:0000256" key="2">
    <source>
        <dbReference type="ARBA" id="ARBA00022723"/>
    </source>
</evidence>
<keyword evidence="2" id="KW-0479">Metal-binding</keyword>
<evidence type="ECO:0000313" key="8">
    <source>
        <dbReference type="EMBL" id="CAD6343864.1"/>
    </source>
</evidence>
<feature type="domain" description="Replication factor A C-terminal" evidence="7">
    <location>
        <begin position="453"/>
        <end position="569"/>
    </location>
</feature>
<dbReference type="InterPro" id="IPR047192">
    <property type="entry name" value="Euk_RPA1_DBD_C"/>
</dbReference>
<keyword evidence="4" id="KW-0862">Zinc</keyword>
<keyword evidence="9" id="KW-1185">Reference proteome</keyword>
<sequence>MRLRCPDLSIEAQKEISQFSIWVLDIGEGNVENIKNDSEPEASWVRIPRDLLLMPQGDKITAIIQAVYPELCARYYDQLYLQNRAILTPTNETADSINSHVVSLILGAEREYLSSDRIAKSPGTHESYDLISVAVHGVLWVRLLFVDIQETFFGYQVRTLGLDFLRCAMAFDLLPALRPCAWRSVICVCVCRKWEYCGGTDDGPIQHVDLVLVDEKILLYMVIAGQQHVWVSNAKSGYRPVASRYMVEFMLHTVVSAARTDMPDFPKYAYRITPISDLPSHAGDTRDFVDTIGLLVEKSDAYTVHLPNKPAPTLTRHIVLRDLSYSEMKVTLWGERAAAFNTDAVNNGAEDKPIVVLFVGGLMKSYQGTYYVSANTASRWYFNPPIHEAHQFYDSYQNQRVQIRSVPAPVEQQGQVQAPAPLEEKTLRELNEMDPYDFAENGYRCTVTIGWLVPNVSWWFPSCNICSKSCVPDGSGNKCNGCSTNSFRFKYKISFVALDGTDEAEMVSFGDVARRIIGKPVQQILRTATNANTYPPDVTKMVSLRFTFQVSLTQQSYYRQQKTYQVVSVVTSHGQPNAIPYAPVNEDGAHPSTPESDHSLTAATDDGSELATPNSVTDGGVPSPVATNTPPPSLRIDDTPPAEKKTGDQSAKTRNPSSRKRLTYGSDDLGQASLTDKDSQEDNASAASLDGASIDVTKRYPVPLQIFWLDGVAAFYHPEKTSACFCCCPILHVGKQPPDDVSFSVVLHTDSAAYPPWFQLPLHFFAASSMDTTKALSDLELMEDGDRLPKAPKVLRVSRKELFALAAKEFKLTIQSEKTTQIDGDTFITRLEIGNIGSKESCDRETKEFLGSSALTKNLSIENAYHTVLTHLENEKRIVIDDYNAEHVSKLKADVFRSNTWLMLFEDKAKKLKNEISAKKMALHQFLSSFDSVCQEASMVLPLLPPKQMASPRKKSRQEMIQSSCKIDPASACCSLSKTLNETACRAAMSS</sequence>
<evidence type="ECO:0000256" key="4">
    <source>
        <dbReference type="ARBA" id="ARBA00022833"/>
    </source>
</evidence>
<dbReference type="EMBL" id="CAJGYO010000848">
    <property type="protein sequence ID" value="CAD6343864.1"/>
    <property type="molecule type" value="Genomic_DNA"/>
</dbReference>
<dbReference type="InterPro" id="IPR012340">
    <property type="entry name" value="NA-bd_OB-fold"/>
</dbReference>
<comment type="caution">
    <text evidence="8">The sequence shown here is derived from an EMBL/GenBank/DDBJ whole genome shotgun (WGS) entry which is preliminary data.</text>
</comment>
<dbReference type="Pfam" id="PF08646">
    <property type="entry name" value="Rep_fac-A_C"/>
    <property type="match status" value="1"/>
</dbReference>
<feature type="region of interest" description="Disordered" evidence="6">
    <location>
        <begin position="578"/>
        <end position="687"/>
    </location>
</feature>